<organism evidence="1 2">
    <name type="scientific">Microvirga arabica</name>
    <dbReference type="NCBI Taxonomy" id="1128671"/>
    <lineage>
        <taxon>Bacteria</taxon>
        <taxon>Pseudomonadati</taxon>
        <taxon>Pseudomonadota</taxon>
        <taxon>Alphaproteobacteria</taxon>
        <taxon>Hyphomicrobiales</taxon>
        <taxon>Methylobacteriaceae</taxon>
        <taxon>Microvirga</taxon>
    </lineage>
</organism>
<dbReference type="EMBL" id="JBHOMY010000013">
    <property type="protein sequence ID" value="MFC1456357.1"/>
    <property type="molecule type" value="Genomic_DNA"/>
</dbReference>
<dbReference type="RefSeq" id="WP_377029145.1">
    <property type="nucleotide sequence ID" value="NZ_JBHOMY010000013.1"/>
</dbReference>
<protein>
    <recommendedName>
        <fullName evidence="3">Collagen-like protein</fullName>
    </recommendedName>
</protein>
<sequence length="83" mass="8806">MTGPIGPPGPEGKAGSAGTVLRVFVQECASQARCTARCDENEYPVNGTCNRGDRFDMDEAGVYCFSTTESPKGMIARAICARK</sequence>
<comment type="caution">
    <text evidence="1">The sequence shown here is derived from an EMBL/GenBank/DDBJ whole genome shotgun (WGS) entry which is preliminary data.</text>
</comment>
<evidence type="ECO:0000313" key="2">
    <source>
        <dbReference type="Proteomes" id="UP001593940"/>
    </source>
</evidence>
<evidence type="ECO:0000313" key="1">
    <source>
        <dbReference type="EMBL" id="MFC1456357.1"/>
    </source>
</evidence>
<evidence type="ECO:0008006" key="3">
    <source>
        <dbReference type="Google" id="ProtNLM"/>
    </source>
</evidence>
<gene>
    <name evidence="1" type="ORF">ACETIH_06395</name>
</gene>
<dbReference type="Proteomes" id="UP001593940">
    <property type="component" value="Unassembled WGS sequence"/>
</dbReference>
<reference evidence="1 2" key="1">
    <citation type="submission" date="2024-09" db="EMBL/GenBank/DDBJ databases">
        <title>Nodulacao em especies de Leguminosae Basais da Amazonia e Caracterizacao dos Rizobios e Bacterias Associadas aos Nodulos.</title>
        <authorList>
            <person name="Jambeiro I.C.A."/>
            <person name="Lopes I.S."/>
            <person name="Aguiar E.R.G.R."/>
            <person name="Santos A.F.J."/>
            <person name="Dos Santos J.M.F."/>
            <person name="Gross E."/>
        </authorList>
    </citation>
    <scope>NUCLEOTIDE SEQUENCE [LARGE SCALE GENOMIC DNA]</scope>
    <source>
        <strain evidence="1 2">BRUESC1165</strain>
    </source>
</reference>
<accession>A0ABV6Y504</accession>
<proteinExistence type="predicted"/>
<name>A0ABV6Y504_9HYPH</name>
<keyword evidence="2" id="KW-1185">Reference proteome</keyword>